<evidence type="ECO:0000313" key="3">
    <source>
        <dbReference type="EMBL" id="WOH13081.1"/>
    </source>
</evidence>
<keyword evidence="2" id="KW-0833">Ubl conjugation pathway</keyword>
<dbReference type="KEGG" id="dcr:108199099"/>
<keyword evidence="1" id="KW-0808">Transferase</keyword>
<dbReference type="InterPro" id="IPR016135">
    <property type="entry name" value="UBQ-conjugating_enzyme/RWD"/>
</dbReference>
<evidence type="ECO:0000256" key="1">
    <source>
        <dbReference type="ARBA" id="ARBA00022679"/>
    </source>
</evidence>
<dbReference type="Gene3D" id="3.10.110.10">
    <property type="entry name" value="Ubiquitin Conjugating Enzyme"/>
    <property type="match status" value="1"/>
</dbReference>
<protein>
    <submittedName>
        <fullName evidence="3">Uncharacterized protein</fullName>
    </submittedName>
</protein>
<organism evidence="3 4">
    <name type="scientific">Daucus carota subsp. sativus</name>
    <name type="common">Carrot</name>
    <dbReference type="NCBI Taxonomy" id="79200"/>
    <lineage>
        <taxon>Eukaryota</taxon>
        <taxon>Viridiplantae</taxon>
        <taxon>Streptophyta</taxon>
        <taxon>Embryophyta</taxon>
        <taxon>Tracheophyta</taxon>
        <taxon>Spermatophyta</taxon>
        <taxon>Magnoliopsida</taxon>
        <taxon>eudicotyledons</taxon>
        <taxon>Gunneridae</taxon>
        <taxon>Pentapetalae</taxon>
        <taxon>asterids</taxon>
        <taxon>campanulids</taxon>
        <taxon>Apiales</taxon>
        <taxon>Apiaceae</taxon>
        <taxon>Apioideae</taxon>
        <taxon>Scandiceae</taxon>
        <taxon>Daucinae</taxon>
        <taxon>Daucus</taxon>
        <taxon>Daucus sect. Daucus</taxon>
    </lineage>
</organism>
<dbReference type="OMA" id="FNDFWSE"/>
<dbReference type="Gramene" id="KZM85594">
    <property type="protein sequence ID" value="KZM85594"/>
    <property type="gene ID" value="DCAR_026984"/>
</dbReference>
<dbReference type="CDD" id="cd23837">
    <property type="entry name" value="UBCc_UBE2O"/>
    <property type="match status" value="1"/>
</dbReference>
<dbReference type="GO" id="GO:0061631">
    <property type="term" value="F:ubiquitin conjugating enzyme activity"/>
    <property type="evidence" value="ECO:0007669"/>
    <property type="project" value="TreeGrafter"/>
</dbReference>
<dbReference type="AlphaFoldDB" id="A0A175YPE4"/>
<reference evidence="3" key="2">
    <citation type="submission" date="2022-03" db="EMBL/GenBank/DDBJ databases">
        <title>Draft title - Genomic analysis of global carrot germplasm unveils the trajectory of domestication and the origin of high carotenoid orange carrot.</title>
        <authorList>
            <person name="Iorizzo M."/>
            <person name="Ellison S."/>
            <person name="Senalik D."/>
            <person name="Macko-Podgorni A."/>
            <person name="Grzebelus D."/>
            <person name="Bostan H."/>
            <person name="Rolling W."/>
            <person name="Curaba J."/>
            <person name="Simon P."/>
        </authorList>
    </citation>
    <scope>NUCLEOTIDE SEQUENCE</scope>
    <source>
        <tissue evidence="3">Leaf</tissue>
    </source>
</reference>
<evidence type="ECO:0000313" key="4">
    <source>
        <dbReference type="Proteomes" id="UP000077755"/>
    </source>
</evidence>
<dbReference type="Proteomes" id="UP000077755">
    <property type="component" value="Chromosome 8"/>
</dbReference>
<proteinExistence type="predicted"/>
<evidence type="ECO:0000256" key="2">
    <source>
        <dbReference type="ARBA" id="ARBA00022786"/>
    </source>
</evidence>
<dbReference type="Pfam" id="PF00179">
    <property type="entry name" value="UQ_con"/>
    <property type="match status" value="1"/>
</dbReference>
<dbReference type="PROSITE" id="PS50127">
    <property type="entry name" value="UBC_2"/>
    <property type="match status" value="1"/>
</dbReference>
<keyword evidence="4" id="KW-1185">Reference proteome</keyword>
<dbReference type="OrthoDB" id="47801at2759"/>
<gene>
    <name evidence="3" type="ORF">DCAR_0832590</name>
</gene>
<dbReference type="SUPFAM" id="SSF54495">
    <property type="entry name" value="UBC-like"/>
    <property type="match status" value="1"/>
</dbReference>
<dbReference type="InterPro" id="IPR000608">
    <property type="entry name" value="UBC"/>
</dbReference>
<name>A0A175YPE4_DAUCS</name>
<reference evidence="3" key="1">
    <citation type="journal article" date="2016" name="Nat. Genet.">
        <title>A high-quality carrot genome assembly provides new insights into carotenoid accumulation and asterid genome evolution.</title>
        <authorList>
            <person name="Iorizzo M."/>
            <person name="Ellison S."/>
            <person name="Senalik D."/>
            <person name="Zeng P."/>
            <person name="Satapoomin P."/>
            <person name="Huang J."/>
            <person name="Bowman M."/>
            <person name="Iovene M."/>
            <person name="Sanseverino W."/>
            <person name="Cavagnaro P."/>
            <person name="Yildiz M."/>
            <person name="Macko-Podgorni A."/>
            <person name="Moranska E."/>
            <person name="Grzebelus E."/>
            <person name="Grzebelus D."/>
            <person name="Ashrafi H."/>
            <person name="Zheng Z."/>
            <person name="Cheng S."/>
            <person name="Spooner D."/>
            <person name="Van Deynze A."/>
            <person name="Simon P."/>
        </authorList>
    </citation>
    <scope>NUCLEOTIDE SEQUENCE</scope>
    <source>
        <tissue evidence="3">Leaf</tissue>
    </source>
</reference>
<dbReference type="SMART" id="SM00212">
    <property type="entry name" value="UBCc"/>
    <property type="match status" value="1"/>
</dbReference>
<dbReference type="EMBL" id="CP093350">
    <property type="protein sequence ID" value="WOH13081.1"/>
    <property type="molecule type" value="Genomic_DNA"/>
</dbReference>
<dbReference type="PANTHER" id="PTHR46116">
    <property type="entry name" value="(E3-INDEPENDENT) E2 UBIQUITIN-CONJUGATING ENZYME"/>
    <property type="match status" value="1"/>
</dbReference>
<accession>A0A175YPE4</accession>
<sequence length="332" mass="38268">MELCLKNPSGMSTKFPQFDTVTDASDHYYNYYKPTNANKTTTNTPFYKQIMKDWRILEKNLPPTIYVRIYEDKIDLLRAVIVGASGTPYHDGLFFFDFFFPAEYPNKPPLVHYNSYGLCINPNLYSTGYICLSILNTWAGPSWQPNASTVLQVLVSIQGLVLNEKPFYNEPTFQNGGFDKMSRRYNNHVFALSCKTMICVLRKPPRNFEGLVVEHFRDRGRSVLTACKAYMNGYVRVGEYQDGGVSLPDQKIKVSAMFRFFMNSHYFNLFKALVKNDPSLKDFCVQLDQLAEKIEKEYKEKAKISEKKSVSWFSRIVKKFIGLNKCVKGDGD</sequence>
<dbReference type="PANTHER" id="PTHR46116:SF19">
    <property type="entry name" value="UBIQUITIN-CONJUGATING ENZYME FAMILY PROTEIN"/>
    <property type="match status" value="1"/>
</dbReference>